<dbReference type="InterPro" id="IPR058240">
    <property type="entry name" value="rSAM_sf"/>
</dbReference>
<reference evidence="6 7" key="1">
    <citation type="journal article" date="2015" name="Nature">
        <title>rRNA introns, odd ribosomes, and small enigmatic genomes across a large radiation of phyla.</title>
        <authorList>
            <person name="Brown C.T."/>
            <person name="Hug L.A."/>
            <person name="Thomas B.C."/>
            <person name="Sharon I."/>
            <person name="Castelle C.J."/>
            <person name="Singh A."/>
            <person name="Wilkins M.J."/>
            <person name="Williams K.H."/>
            <person name="Banfield J.F."/>
        </authorList>
    </citation>
    <scope>NUCLEOTIDE SEQUENCE [LARGE SCALE GENOMIC DNA]</scope>
</reference>
<dbReference type="GO" id="GO:0046872">
    <property type="term" value="F:metal ion binding"/>
    <property type="evidence" value="ECO:0007669"/>
    <property type="project" value="UniProtKB-KW"/>
</dbReference>
<dbReference type="GO" id="GO:0003824">
    <property type="term" value="F:catalytic activity"/>
    <property type="evidence" value="ECO:0007669"/>
    <property type="project" value="InterPro"/>
</dbReference>
<dbReference type="PANTHER" id="PTHR11228:SF7">
    <property type="entry name" value="PQQA PEPTIDE CYCLASE"/>
    <property type="match status" value="1"/>
</dbReference>
<dbReference type="Pfam" id="PF04055">
    <property type="entry name" value="Radical_SAM"/>
    <property type="match status" value="1"/>
</dbReference>
<accession>A0A0G1JKX2</accession>
<protein>
    <recommendedName>
        <fullName evidence="5">Radical SAM core domain-containing protein</fullName>
    </recommendedName>
</protein>
<dbReference type="PANTHER" id="PTHR11228">
    <property type="entry name" value="RADICAL SAM DOMAIN PROTEIN"/>
    <property type="match status" value="1"/>
</dbReference>
<name>A0A0G1JKX2_9BACT</name>
<dbReference type="InterPro" id="IPR013785">
    <property type="entry name" value="Aldolase_TIM"/>
</dbReference>
<gene>
    <name evidence="6" type="ORF">UW63_C0002G0003</name>
</gene>
<evidence type="ECO:0000313" key="7">
    <source>
        <dbReference type="Proteomes" id="UP000034154"/>
    </source>
</evidence>
<evidence type="ECO:0000313" key="6">
    <source>
        <dbReference type="EMBL" id="KKT72035.1"/>
    </source>
</evidence>
<evidence type="ECO:0000256" key="4">
    <source>
        <dbReference type="ARBA" id="ARBA00023014"/>
    </source>
</evidence>
<dbReference type="AlphaFoldDB" id="A0A0G1JKX2"/>
<dbReference type="InterPro" id="IPR007197">
    <property type="entry name" value="rSAM"/>
</dbReference>
<keyword evidence="4" id="KW-0411">Iron-sulfur</keyword>
<dbReference type="EMBL" id="LCJB01000002">
    <property type="protein sequence ID" value="KKT72035.1"/>
    <property type="molecule type" value="Genomic_DNA"/>
</dbReference>
<evidence type="ECO:0000256" key="2">
    <source>
        <dbReference type="ARBA" id="ARBA00022723"/>
    </source>
</evidence>
<keyword evidence="2" id="KW-0479">Metal-binding</keyword>
<keyword evidence="1" id="KW-0949">S-adenosyl-L-methionine</keyword>
<organism evidence="6 7">
    <name type="scientific">Candidatus Uhrbacteria bacterium GW2011_GWF2_44_350</name>
    <dbReference type="NCBI Taxonomy" id="1619000"/>
    <lineage>
        <taxon>Bacteria</taxon>
        <taxon>Candidatus Uhriibacteriota</taxon>
    </lineage>
</organism>
<dbReference type="Gene3D" id="3.20.20.70">
    <property type="entry name" value="Aldolase class I"/>
    <property type="match status" value="1"/>
</dbReference>
<dbReference type="SUPFAM" id="SSF102114">
    <property type="entry name" value="Radical SAM enzymes"/>
    <property type="match status" value="1"/>
</dbReference>
<dbReference type="CDD" id="cd01335">
    <property type="entry name" value="Radical_SAM"/>
    <property type="match status" value="1"/>
</dbReference>
<evidence type="ECO:0000259" key="5">
    <source>
        <dbReference type="PROSITE" id="PS51918"/>
    </source>
</evidence>
<dbReference type="SFLD" id="SFLDS00029">
    <property type="entry name" value="Radical_SAM"/>
    <property type="match status" value="1"/>
</dbReference>
<proteinExistence type="predicted"/>
<dbReference type="GO" id="GO:0051536">
    <property type="term" value="F:iron-sulfur cluster binding"/>
    <property type="evidence" value="ECO:0007669"/>
    <property type="project" value="UniProtKB-KW"/>
</dbReference>
<feature type="domain" description="Radical SAM core" evidence="5">
    <location>
        <begin position="374"/>
        <end position="577"/>
    </location>
</feature>
<evidence type="ECO:0000256" key="3">
    <source>
        <dbReference type="ARBA" id="ARBA00023004"/>
    </source>
</evidence>
<keyword evidence="3" id="KW-0408">Iron</keyword>
<dbReference type="PROSITE" id="PS51918">
    <property type="entry name" value="RADICAL_SAM"/>
    <property type="match status" value="1"/>
</dbReference>
<comment type="caution">
    <text evidence="6">The sequence shown here is derived from an EMBL/GenBank/DDBJ whole genome shotgun (WGS) entry which is preliminary data.</text>
</comment>
<dbReference type="InterPro" id="IPR050377">
    <property type="entry name" value="Radical_SAM_PqqE_MftC-like"/>
</dbReference>
<dbReference type="Proteomes" id="UP000034154">
    <property type="component" value="Unassembled WGS sequence"/>
</dbReference>
<evidence type="ECO:0000256" key="1">
    <source>
        <dbReference type="ARBA" id="ARBA00022691"/>
    </source>
</evidence>
<sequence length="620" mass="73198">MNDLKYFYLQLDKLKKTFKSYVFTAAKWQNIDVLPGYSDLDIRFVIETGSEDEIMKFSAYVGAMFVNLRNHSLEYSRLFEHSPGFIYLKHELEKKLGLQADIFTWRFLHGKHNVFNDITRSFLKPSNKNQFIPYFQSIIENRLNNYSLEKEVFYNHLSTEIQKKYFIVYHYYLVVLYATGGLLSKTWPKSKTSNLQIVKKTFPELKLASRSKLLNLIRDEKISSKKLLDKIENDFSLLKNDIFFRSLLVKKTRNLTLENEIESLVAGMSMLRARLHRYCDYDKNYYQINIKQLIREKNDFESMCNYFDCFLKAQKKPSCDKPYFISLHNSIRELEKFKNLDFSSQNTYKETSQYLLNNFYKIENAVFQILHHYLGSISIDCLKIKILSRCSRMCSFCIFSNDGKKDMPFDKFINIINKFNEIHFNKIFINGGEPTLYPQIDEIGEYLKNKFPHKELVLGTNCTIINRSEKIFQSVLKHFDTFAIGCDDEHRNITDVLNIVPRLRAANKTVVINTLNNYISKENDDKLKKLSADYGVVHVYNNLHHFCNGKKINKTIRKCSKLKQCDLMVTINGACFKCFNAVDETAPDFMIDDEDFAKKLFKSNKKPYKYCYYCDDYTEE</sequence>